<dbReference type="Proteomes" id="UP001178507">
    <property type="component" value="Unassembled WGS sequence"/>
</dbReference>
<sequence>MASDSGSDSDRGHPKGSLGMRLGCSLAVIALATLMICKWQGPAFARASQAPNLKGSRPKAFVLPPDLDAFVPSSMTKRHFFQAVAAQILLFGGFSPSAHGWVRDVPGPSTLLQRLERIQPTWKSGQVDYSLSARGPLSLFHIASSGPTTVDAGESVASLSAALAAHGLDLARLEASSQRALRAMLTWHLPATRATAQLKTAVLAFSFDATRSCRSLHDCPRPGPSNELLAATVEHFVAAGASGASAGAEVFAQWEIAAALQSRLPQHQVHAAGKPGQYMNTVQILESMMRGVAQFSPQRLLVLAHPDHLRRAYLTVRHFLNTTTLAASVLPAMAPYGLDWPTNRSEGASINLYAGVTGTVHTAGRTMAESWYSENLGFFPDGDPQAWVHDREV</sequence>
<proteinExistence type="predicted"/>
<dbReference type="EMBL" id="CAUJNA010001813">
    <property type="protein sequence ID" value="CAJ1389145.1"/>
    <property type="molecule type" value="Genomic_DNA"/>
</dbReference>
<reference evidence="1" key="1">
    <citation type="submission" date="2023-08" db="EMBL/GenBank/DDBJ databases">
        <authorList>
            <person name="Chen Y."/>
            <person name="Shah S."/>
            <person name="Dougan E. K."/>
            <person name="Thang M."/>
            <person name="Chan C."/>
        </authorList>
    </citation>
    <scope>NUCLEOTIDE SEQUENCE</scope>
</reference>
<gene>
    <name evidence="1" type="ORF">EVOR1521_LOCUS14825</name>
</gene>
<dbReference type="AlphaFoldDB" id="A0AA36MWP4"/>
<keyword evidence="2" id="KW-1185">Reference proteome</keyword>
<organism evidence="1 2">
    <name type="scientific">Effrenium voratum</name>
    <dbReference type="NCBI Taxonomy" id="2562239"/>
    <lineage>
        <taxon>Eukaryota</taxon>
        <taxon>Sar</taxon>
        <taxon>Alveolata</taxon>
        <taxon>Dinophyceae</taxon>
        <taxon>Suessiales</taxon>
        <taxon>Symbiodiniaceae</taxon>
        <taxon>Effrenium</taxon>
    </lineage>
</organism>
<evidence type="ECO:0000313" key="2">
    <source>
        <dbReference type="Proteomes" id="UP001178507"/>
    </source>
</evidence>
<evidence type="ECO:0008006" key="3">
    <source>
        <dbReference type="Google" id="ProtNLM"/>
    </source>
</evidence>
<accession>A0AA36MWP4</accession>
<comment type="caution">
    <text evidence="1">The sequence shown here is derived from an EMBL/GenBank/DDBJ whole genome shotgun (WGS) entry which is preliminary data.</text>
</comment>
<evidence type="ECO:0000313" key="1">
    <source>
        <dbReference type="EMBL" id="CAJ1389145.1"/>
    </source>
</evidence>
<protein>
    <recommendedName>
        <fullName evidence="3">DUF218 domain-containing protein</fullName>
    </recommendedName>
</protein>
<name>A0AA36MWP4_9DINO</name>